<proteinExistence type="predicted"/>
<gene>
    <name evidence="2" type="ordered locus">Deba_0778</name>
</gene>
<keyword evidence="3" id="KW-1185">Reference proteome</keyword>
<accession>E1QF14</accession>
<dbReference type="OrthoDB" id="9940102at2"/>
<dbReference type="AlphaFoldDB" id="E1QF14"/>
<dbReference type="KEGG" id="dbr:Deba_0778"/>
<dbReference type="Proteomes" id="UP000009047">
    <property type="component" value="Chromosome"/>
</dbReference>
<sequence>MEWINVAKESLEFAFASISVGALVYGAWIGGKAVKKYQMQNEIDAKYSLIAADNEIFAVVRSKPFLESFFMVCDDNILPKDKADRLLSALLHGTSGSYKRWENVQDIVDWPWEENDFFSEGKDRFRYGTYLAERIIILLTLAHGAWQDRLISKEDYHGYTNYIDTIGHHPLFLAAIHYWARHRFIRQSFAAELRNRLLMSQEAKEMIHVIYPQIESDKWLDMIR</sequence>
<dbReference type="RefSeq" id="WP_013257605.1">
    <property type="nucleotide sequence ID" value="NC_014365.1"/>
</dbReference>
<evidence type="ECO:0000313" key="2">
    <source>
        <dbReference type="EMBL" id="ADK84150.1"/>
    </source>
</evidence>
<feature type="transmembrane region" description="Helical" evidence="1">
    <location>
        <begin position="13"/>
        <end position="31"/>
    </location>
</feature>
<keyword evidence="1" id="KW-0812">Transmembrane</keyword>
<name>E1QF14_DESB2</name>
<evidence type="ECO:0000313" key="3">
    <source>
        <dbReference type="Proteomes" id="UP000009047"/>
    </source>
</evidence>
<protein>
    <submittedName>
        <fullName evidence="2">Uncharacterized protein</fullName>
    </submittedName>
</protein>
<keyword evidence="1" id="KW-1133">Transmembrane helix</keyword>
<evidence type="ECO:0000256" key="1">
    <source>
        <dbReference type="SAM" id="Phobius"/>
    </source>
</evidence>
<reference evidence="2 3" key="1">
    <citation type="journal article" date="2010" name="Stand. Genomic Sci.">
        <title>Complete genome sequence of Desulfarculus baarsii type strain (2st14).</title>
        <authorList>
            <person name="Sun H."/>
            <person name="Spring S."/>
            <person name="Lapidus A."/>
            <person name="Davenport K."/>
            <person name="Del Rio T.G."/>
            <person name="Tice H."/>
            <person name="Nolan M."/>
            <person name="Copeland A."/>
            <person name="Cheng J.F."/>
            <person name="Lucas S."/>
            <person name="Tapia R."/>
            <person name="Goodwin L."/>
            <person name="Pitluck S."/>
            <person name="Ivanova N."/>
            <person name="Pagani I."/>
            <person name="Mavromatis K."/>
            <person name="Ovchinnikova G."/>
            <person name="Pati A."/>
            <person name="Chen A."/>
            <person name="Palaniappan K."/>
            <person name="Hauser L."/>
            <person name="Chang Y.J."/>
            <person name="Jeffries C.D."/>
            <person name="Detter J.C."/>
            <person name="Han C."/>
            <person name="Rohde M."/>
            <person name="Brambilla E."/>
            <person name="Goker M."/>
            <person name="Woyke T."/>
            <person name="Bristow J."/>
            <person name="Eisen J.A."/>
            <person name="Markowitz V."/>
            <person name="Hugenholtz P."/>
            <person name="Kyrpides N.C."/>
            <person name="Klenk H.P."/>
            <person name="Land M."/>
        </authorList>
    </citation>
    <scope>NUCLEOTIDE SEQUENCE [LARGE SCALE GENOMIC DNA]</scope>
    <source>
        <strain evidence="3">ATCC 33931 / DSM 2075 / LMG 7858 / VKM B-1802 / 2st14</strain>
    </source>
</reference>
<dbReference type="HOGENOM" id="CLU_1233397_0_0_7"/>
<dbReference type="EMBL" id="CP002085">
    <property type="protein sequence ID" value="ADK84150.1"/>
    <property type="molecule type" value="Genomic_DNA"/>
</dbReference>
<organism evidence="2 3">
    <name type="scientific">Desulfarculus baarsii (strain ATCC 33931 / DSM 2075 / LMG 7858 / VKM B-1802 / 2st14)</name>
    <dbReference type="NCBI Taxonomy" id="644282"/>
    <lineage>
        <taxon>Bacteria</taxon>
        <taxon>Pseudomonadati</taxon>
        <taxon>Thermodesulfobacteriota</taxon>
        <taxon>Desulfarculia</taxon>
        <taxon>Desulfarculales</taxon>
        <taxon>Desulfarculaceae</taxon>
        <taxon>Desulfarculus</taxon>
    </lineage>
</organism>
<keyword evidence="1" id="KW-0472">Membrane</keyword>